<dbReference type="UniPathway" id="UPA00074">
    <property type="reaction ID" value="UER00133"/>
</dbReference>
<dbReference type="HAMAP" id="MF_00139">
    <property type="entry name" value="PurH"/>
    <property type="match status" value="1"/>
</dbReference>
<dbReference type="GO" id="GO:0004643">
    <property type="term" value="F:phosphoribosylaminoimidazolecarboxamide formyltransferase activity"/>
    <property type="evidence" value="ECO:0007669"/>
    <property type="project" value="UniProtKB-UniRule"/>
</dbReference>
<dbReference type="InterPro" id="IPR024051">
    <property type="entry name" value="AICAR_Tfase_dup_dom_sf"/>
</dbReference>
<dbReference type="Pfam" id="PF01808">
    <property type="entry name" value="AICARFT_IMPCHas"/>
    <property type="match status" value="1"/>
</dbReference>
<comment type="pathway">
    <text evidence="2 10">Purine metabolism; IMP biosynthesis via de novo pathway; 5-formamido-1-(5-phospho-D-ribosyl)imidazole-4-carboxamide from 5-amino-1-(5-phospho-D-ribosyl)imidazole-4-carboxamide (10-formyl THF route): step 1/1.</text>
</comment>
<dbReference type="InterPro" id="IPR011607">
    <property type="entry name" value="MGS-like_dom"/>
</dbReference>
<dbReference type="FunFam" id="3.40.140.20:FF:000001">
    <property type="entry name" value="Bifunctional purine biosynthesis protein PurH"/>
    <property type="match status" value="1"/>
</dbReference>
<dbReference type="CDD" id="cd01421">
    <property type="entry name" value="IMPCH"/>
    <property type="match status" value="1"/>
</dbReference>
<dbReference type="SUPFAM" id="SSF52335">
    <property type="entry name" value="Methylglyoxal synthase-like"/>
    <property type="match status" value="1"/>
</dbReference>
<evidence type="ECO:0000256" key="8">
    <source>
        <dbReference type="ARBA" id="ARBA00050488"/>
    </source>
</evidence>
<dbReference type="PIRSF" id="PIRSF000414">
    <property type="entry name" value="AICARFT_IMPCHas"/>
    <property type="match status" value="1"/>
</dbReference>
<organism evidence="12 13">
    <name type="scientific">Thermovibrio guaymasensis</name>
    <dbReference type="NCBI Taxonomy" id="240167"/>
    <lineage>
        <taxon>Bacteria</taxon>
        <taxon>Pseudomonadati</taxon>
        <taxon>Aquificota</taxon>
        <taxon>Aquificia</taxon>
        <taxon>Desulfurobacteriales</taxon>
        <taxon>Desulfurobacteriaceae</taxon>
        <taxon>Thermovibrio</taxon>
    </lineage>
</organism>
<dbReference type="Pfam" id="PF02142">
    <property type="entry name" value="MGS"/>
    <property type="match status" value="1"/>
</dbReference>
<comment type="caution">
    <text evidence="12">The sequence shown here is derived from an EMBL/GenBank/DDBJ whole genome shotgun (WGS) entry which is preliminary data.</text>
</comment>
<dbReference type="EC" id="3.5.4.10" evidence="10"/>
<evidence type="ECO:0000256" key="6">
    <source>
        <dbReference type="ARBA" id="ARBA00022801"/>
    </source>
</evidence>
<evidence type="ECO:0000256" key="10">
    <source>
        <dbReference type="HAMAP-Rule" id="MF_00139"/>
    </source>
</evidence>
<dbReference type="InterPro" id="IPR016193">
    <property type="entry name" value="Cytidine_deaminase-like"/>
</dbReference>
<keyword evidence="4 10" id="KW-0808">Transferase</keyword>
<dbReference type="InterPro" id="IPR002695">
    <property type="entry name" value="PurH-like"/>
</dbReference>
<dbReference type="SMART" id="SM00851">
    <property type="entry name" value="MGS"/>
    <property type="match status" value="1"/>
</dbReference>
<comment type="catalytic activity">
    <reaction evidence="9 10">
        <text>IMP + H2O = 5-formamido-1-(5-phospho-D-ribosyl)imidazole-4-carboxamide</text>
        <dbReference type="Rhea" id="RHEA:18445"/>
        <dbReference type="ChEBI" id="CHEBI:15377"/>
        <dbReference type="ChEBI" id="CHEBI:58053"/>
        <dbReference type="ChEBI" id="CHEBI:58467"/>
        <dbReference type="EC" id="3.5.4.10"/>
    </reaction>
</comment>
<evidence type="ECO:0000256" key="9">
    <source>
        <dbReference type="ARBA" id="ARBA00050687"/>
    </source>
</evidence>
<dbReference type="AlphaFoldDB" id="A0A420W7R3"/>
<dbReference type="Gene3D" id="3.40.140.20">
    <property type="match status" value="2"/>
</dbReference>
<dbReference type="EMBL" id="RBIE01000001">
    <property type="protein sequence ID" value="RKQ63346.1"/>
    <property type="molecule type" value="Genomic_DNA"/>
</dbReference>
<feature type="domain" description="MGS-like" evidence="11">
    <location>
        <begin position="1"/>
        <end position="145"/>
    </location>
</feature>
<keyword evidence="7 10" id="KW-0511">Multifunctional enzyme</keyword>
<name>A0A420W7R3_9BACT</name>
<comment type="domain">
    <text evidence="10">The IMP cyclohydrolase activity resides in the N-terminal region.</text>
</comment>
<dbReference type="GO" id="GO:0006189">
    <property type="term" value="P:'de novo' IMP biosynthetic process"/>
    <property type="evidence" value="ECO:0007669"/>
    <property type="project" value="UniProtKB-UniRule"/>
</dbReference>
<evidence type="ECO:0000256" key="4">
    <source>
        <dbReference type="ARBA" id="ARBA00022679"/>
    </source>
</evidence>
<dbReference type="Proteomes" id="UP000280881">
    <property type="component" value="Unassembled WGS sequence"/>
</dbReference>
<dbReference type="SUPFAM" id="SSF53927">
    <property type="entry name" value="Cytidine deaminase-like"/>
    <property type="match status" value="1"/>
</dbReference>
<keyword evidence="13" id="KW-1185">Reference proteome</keyword>
<dbReference type="PROSITE" id="PS51855">
    <property type="entry name" value="MGS"/>
    <property type="match status" value="1"/>
</dbReference>
<dbReference type="PANTHER" id="PTHR11692:SF0">
    <property type="entry name" value="BIFUNCTIONAL PURINE BIOSYNTHESIS PROTEIN ATIC"/>
    <property type="match status" value="1"/>
</dbReference>
<dbReference type="SMART" id="SM00798">
    <property type="entry name" value="AICARFT_IMPCHas"/>
    <property type="match status" value="1"/>
</dbReference>
<evidence type="ECO:0000313" key="13">
    <source>
        <dbReference type="Proteomes" id="UP000280881"/>
    </source>
</evidence>
<dbReference type="GO" id="GO:0005829">
    <property type="term" value="C:cytosol"/>
    <property type="evidence" value="ECO:0007669"/>
    <property type="project" value="TreeGrafter"/>
</dbReference>
<dbReference type="GO" id="GO:0003937">
    <property type="term" value="F:IMP cyclohydrolase activity"/>
    <property type="evidence" value="ECO:0007669"/>
    <property type="project" value="UniProtKB-UniRule"/>
</dbReference>
<dbReference type="InterPro" id="IPR036914">
    <property type="entry name" value="MGS-like_dom_sf"/>
</dbReference>
<dbReference type="FunFam" id="3.40.50.1380:FF:000001">
    <property type="entry name" value="Bifunctional purine biosynthesis protein PurH"/>
    <property type="match status" value="1"/>
</dbReference>
<comment type="catalytic activity">
    <reaction evidence="8 10">
        <text>(6R)-10-formyltetrahydrofolate + 5-amino-1-(5-phospho-beta-D-ribosyl)imidazole-4-carboxamide = 5-formamido-1-(5-phospho-D-ribosyl)imidazole-4-carboxamide + (6S)-5,6,7,8-tetrahydrofolate</text>
        <dbReference type="Rhea" id="RHEA:22192"/>
        <dbReference type="ChEBI" id="CHEBI:57453"/>
        <dbReference type="ChEBI" id="CHEBI:58467"/>
        <dbReference type="ChEBI" id="CHEBI:58475"/>
        <dbReference type="ChEBI" id="CHEBI:195366"/>
        <dbReference type="EC" id="2.1.2.3"/>
    </reaction>
</comment>
<evidence type="ECO:0000259" key="11">
    <source>
        <dbReference type="PROSITE" id="PS51855"/>
    </source>
</evidence>
<evidence type="ECO:0000256" key="5">
    <source>
        <dbReference type="ARBA" id="ARBA00022755"/>
    </source>
</evidence>
<proteinExistence type="inferred from homology"/>
<dbReference type="NCBIfam" id="TIGR00355">
    <property type="entry name" value="purH"/>
    <property type="match status" value="1"/>
</dbReference>
<keyword evidence="6 10" id="KW-0378">Hydrolase</keyword>
<comment type="pathway">
    <text evidence="1 10">Purine metabolism; IMP biosynthesis via de novo pathway; IMP from 5-formamido-1-(5-phospho-D-ribosyl)imidazole-4-carboxamide: step 1/1.</text>
</comment>
<dbReference type="NCBIfam" id="NF002049">
    <property type="entry name" value="PRK00881.1"/>
    <property type="match status" value="1"/>
</dbReference>
<gene>
    <name evidence="10" type="primary">purH</name>
    <name evidence="12" type="ORF">C7457_0215</name>
</gene>
<evidence type="ECO:0000256" key="1">
    <source>
        <dbReference type="ARBA" id="ARBA00004844"/>
    </source>
</evidence>
<accession>A0A420W7R3</accession>
<dbReference type="OrthoDB" id="9802065at2"/>
<reference evidence="12 13" key="1">
    <citation type="submission" date="2018-10" db="EMBL/GenBank/DDBJ databases">
        <title>Genomic Encyclopedia of Type Strains, Phase IV (KMG-IV): sequencing the most valuable type-strain genomes for metagenomic binning, comparative biology and taxonomic classification.</title>
        <authorList>
            <person name="Goeker M."/>
        </authorList>
    </citation>
    <scope>NUCLEOTIDE SEQUENCE [LARGE SCALE GENOMIC DNA]</scope>
    <source>
        <strain evidence="12 13">DSM 15521</strain>
    </source>
</reference>
<dbReference type="PANTHER" id="PTHR11692">
    <property type="entry name" value="BIFUNCTIONAL PURINE BIOSYNTHESIS PROTEIN PURH"/>
    <property type="match status" value="1"/>
</dbReference>
<dbReference type="RefSeq" id="WP_121169587.1">
    <property type="nucleotide sequence ID" value="NZ_RBIE01000001.1"/>
</dbReference>
<evidence type="ECO:0000313" key="12">
    <source>
        <dbReference type="EMBL" id="RKQ63346.1"/>
    </source>
</evidence>
<dbReference type="Gene3D" id="3.40.50.1380">
    <property type="entry name" value="Methylglyoxal synthase-like domain"/>
    <property type="match status" value="1"/>
</dbReference>
<protein>
    <recommendedName>
        <fullName evidence="10">Bifunctional purine biosynthesis protein PurH</fullName>
    </recommendedName>
    <domain>
        <recommendedName>
            <fullName evidence="10">Phosphoribosylaminoimidazolecarboxamide formyltransferase</fullName>
            <ecNumber evidence="10">2.1.2.3</ecNumber>
        </recommendedName>
        <alternativeName>
            <fullName evidence="10">AICAR transformylase</fullName>
        </alternativeName>
    </domain>
    <domain>
        <recommendedName>
            <fullName evidence="10">IMP cyclohydrolase</fullName>
            <ecNumber evidence="10">3.5.4.10</ecNumber>
        </recommendedName>
        <alternativeName>
            <fullName evidence="10">ATIC</fullName>
        </alternativeName>
        <alternativeName>
            <fullName evidence="10">IMP synthase</fullName>
        </alternativeName>
        <alternativeName>
            <fullName evidence="10">Inosinicase</fullName>
        </alternativeName>
    </domain>
</protein>
<comment type="similarity">
    <text evidence="3 10">Belongs to the PurH family.</text>
</comment>
<sequence length="531" mass="59019">MRPRRALISVSDKRGVVEFAKALSDMGVEIVSTGGTAKLLRESGIPVKEISELTGFPEIMEGRVKTLHPKVHGGILADRSKNEHISAMEEFQIEPIDMVVVNLYPFKETVKRGADLDEIIENIDIGGPTMVRAAAKNFKHVAIVTDPADYDKVVKELKEKGEISLKTRFYLARKAFNLTAHYDALISEFLYSIDETGKKVECRELPNPLTITFEKVQDLRYGENPHQRGAFYREVFVDEPCVSLSEKVHGEKELSFNNIYDLDGAFNLVLEFDPKSDGVACAIIKHANPCGVALGSTPQEAYEKALKVDPLSAFGGIIAFNSKVTKEAAELIIQRFFECIIAPEYQEEALEVLKTKKNLRVLTTKGLKGLERRGETSPFDYRRVVGGLLVQDRDLITVLPEKLKVVTDREPTQKEWEDLLFAFKVVKWVKSNSVVYAKDKVAVGIGVGQTSRVDSARCAIEKAQMVGIDLSGAVMASEAFFPFRDSVDEAAKVGITAIIQPGGSIRDKEVIEAANEHNMAMVFTGVRHFRH</sequence>
<evidence type="ECO:0000256" key="2">
    <source>
        <dbReference type="ARBA" id="ARBA00004954"/>
    </source>
</evidence>
<keyword evidence="5 10" id="KW-0658">Purine biosynthesis</keyword>
<evidence type="ECO:0000256" key="7">
    <source>
        <dbReference type="ARBA" id="ARBA00023268"/>
    </source>
</evidence>
<dbReference type="EC" id="2.1.2.3" evidence="10"/>
<evidence type="ECO:0000256" key="3">
    <source>
        <dbReference type="ARBA" id="ARBA00007667"/>
    </source>
</evidence>